<protein>
    <submittedName>
        <fullName evidence="1">Uncharacterized protein</fullName>
    </submittedName>
</protein>
<reference evidence="1 2" key="1">
    <citation type="journal article" date="2018" name="Evol. Lett.">
        <title>Horizontal gene cluster transfer increased hallucinogenic mushroom diversity.</title>
        <authorList>
            <person name="Reynolds H.T."/>
            <person name="Vijayakumar V."/>
            <person name="Gluck-Thaler E."/>
            <person name="Korotkin H.B."/>
            <person name="Matheny P.B."/>
            <person name="Slot J.C."/>
        </authorList>
    </citation>
    <scope>NUCLEOTIDE SEQUENCE [LARGE SCALE GENOMIC DNA]</scope>
    <source>
        <strain evidence="1 2">SRW20</strain>
    </source>
</reference>
<dbReference type="EMBL" id="NHYE01001276">
    <property type="protein sequence ID" value="PPQ97244.1"/>
    <property type="molecule type" value="Genomic_DNA"/>
</dbReference>
<comment type="caution">
    <text evidence="1">The sequence shown here is derived from an EMBL/GenBank/DDBJ whole genome shotgun (WGS) entry which is preliminary data.</text>
</comment>
<gene>
    <name evidence="1" type="ORF">CVT26_000770</name>
</gene>
<name>A0A409Y2I1_9AGAR</name>
<accession>A0A409Y2I1</accession>
<evidence type="ECO:0000313" key="1">
    <source>
        <dbReference type="EMBL" id="PPQ97244.1"/>
    </source>
</evidence>
<evidence type="ECO:0000313" key="2">
    <source>
        <dbReference type="Proteomes" id="UP000284706"/>
    </source>
</evidence>
<dbReference type="Proteomes" id="UP000284706">
    <property type="component" value="Unassembled WGS sequence"/>
</dbReference>
<dbReference type="InParanoid" id="A0A409Y2I1"/>
<proteinExistence type="predicted"/>
<keyword evidence="2" id="KW-1185">Reference proteome</keyword>
<dbReference type="AlphaFoldDB" id="A0A409Y2I1"/>
<sequence length="76" mass="7992">MALKECYFASGPYLGTPRSCSVISTLLLYLLDSLVAGAWKSGGSSLTPRLRSRLSCTSGRAVVFAGLFSGDVIGMK</sequence>
<organism evidence="1 2">
    <name type="scientific">Gymnopilus dilepis</name>
    <dbReference type="NCBI Taxonomy" id="231916"/>
    <lineage>
        <taxon>Eukaryota</taxon>
        <taxon>Fungi</taxon>
        <taxon>Dikarya</taxon>
        <taxon>Basidiomycota</taxon>
        <taxon>Agaricomycotina</taxon>
        <taxon>Agaricomycetes</taxon>
        <taxon>Agaricomycetidae</taxon>
        <taxon>Agaricales</taxon>
        <taxon>Agaricineae</taxon>
        <taxon>Hymenogastraceae</taxon>
        <taxon>Gymnopilus</taxon>
    </lineage>
</organism>